<sequence>MDDKKKQILYQKTDFNSYLICQLPCIFKCCKCKKNNSILVEKNVKSQFCLFCGMPNYVNHQSVKKG</sequence>
<dbReference type="AlphaFoldDB" id="A0A6C0AQK6"/>
<proteinExistence type="predicted"/>
<protein>
    <submittedName>
        <fullName evidence="1">Uncharacterized protein</fullName>
    </submittedName>
</protein>
<accession>A0A6C0AQK6</accession>
<organism evidence="1">
    <name type="scientific">viral metagenome</name>
    <dbReference type="NCBI Taxonomy" id="1070528"/>
    <lineage>
        <taxon>unclassified sequences</taxon>
        <taxon>metagenomes</taxon>
        <taxon>organismal metagenomes</taxon>
    </lineage>
</organism>
<name>A0A6C0AQK6_9ZZZZ</name>
<dbReference type="EMBL" id="MN740762">
    <property type="protein sequence ID" value="QHS82064.1"/>
    <property type="molecule type" value="Genomic_DNA"/>
</dbReference>
<evidence type="ECO:0000313" key="1">
    <source>
        <dbReference type="EMBL" id="QHS82064.1"/>
    </source>
</evidence>
<reference evidence="1" key="1">
    <citation type="journal article" date="2020" name="Nature">
        <title>Giant virus diversity and host interactions through global metagenomics.</title>
        <authorList>
            <person name="Schulz F."/>
            <person name="Roux S."/>
            <person name="Paez-Espino D."/>
            <person name="Jungbluth S."/>
            <person name="Walsh D.A."/>
            <person name="Denef V.J."/>
            <person name="McMahon K.D."/>
            <person name="Konstantinidis K.T."/>
            <person name="Eloe-Fadrosh E.A."/>
            <person name="Kyrpides N.C."/>
            <person name="Woyke T."/>
        </authorList>
    </citation>
    <scope>NUCLEOTIDE SEQUENCE</scope>
    <source>
        <strain evidence="1">GVMAG-S-1101165-79</strain>
    </source>
</reference>